<dbReference type="InterPro" id="IPR058548">
    <property type="entry name" value="MlaB-like_STAS"/>
</dbReference>
<sequence>MNETEGALAISAHPSRSGLVVLRLAGDLDHYTGPRLRQAVEDVLRAPGPGVIADLSELAYCDSTGMTMIITAYHRALAAGSSFSVAALSPAMVQLFRVAGLDQLFTLHASVQEAVDALGAG</sequence>
<feature type="domain" description="STAS" evidence="3">
    <location>
        <begin position="18"/>
        <end position="118"/>
    </location>
</feature>
<accession>A0ABP6MKZ6</accession>
<dbReference type="Gene3D" id="3.30.750.24">
    <property type="entry name" value="STAS domain"/>
    <property type="match status" value="1"/>
</dbReference>
<dbReference type="InterPro" id="IPR036513">
    <property type="entry name" value="STAS_dom_sf"/>
</dbReference>
<proteinExistence type="inferred from homology"/>
<dbReference type="InterPro" id="IPR003658">
    <property type="entry name" value="Anti-sigma_ant"/>
</dbReference>
<evidence type="ECO:0000256" key="1">
    <source>
        <dbReference type="ARBA" id="ARBA00009013"/>
    </source>
</evidence>
<evidence type="ECO:0000313" key="4">
    <source>
        <dbReference type="EMBL" id="GAA3118009.1"/>
    </source>
</evidence>
<dbReference type="PANTHER" id="PTHR33495:SF2">
    <property type="entry name" value="ANTI-SIGMA FACTOR ANTAGONIST TM_1081-RELATED"/>
    <property type="match status" value="1"/>
</dbReference>
<dbReference type="SUPFAM" id="SSF52091">
    <property type="entry name" value="SpoIIaa-like"/>
    <property type="match status" value="1"/>
</dbReference>
<name>A0ABP6MKZ6_9ACTN</name>
<dbReference type="CDD" id="cd07043">
    <property type="entry name" value="STAS_anti-anti-sigma_factors"/>
    <property type="match status" value="1"/>
</dbReference>
<dbReference type="EMBL" id="BAAAVM010000001">
    <property type="protein sequence ID" value="GAA3118009.1"/>
    <property type="molecule type" value="Genomic_DNA"/>
</dbReference>
<keyword evidence="5" id="KW-1185">Reference proteome</keyword>
<comment type="caution">
    <text evidence="4">The sequence shown here is derived from an EMBL/GenBank/DDBJ whole genome shotgun (WGS) entry which is preliminary data.</text>
</comment>
<dbReference type="PANTHER" id="PTHR33495">
    <property type="entry name" value="ANTI-SIGMA FACTOR ANTAGONIST TM_1081-RELATED-RELATED"/>
    <property type="match status" value="1"/>
</dbReference>
<evidence type="ECO:0000259" key="3">
    <source>
        <dbReference type="PROSITE" id="PS50801"/>
    </source>
</evidence>
<dbReference type="NCBIfam" id="TIGR00377">
    <property type="entry name" value="ant_ant_sig"/>
    <property type="match status" value="1"/>
</dbReference>
<dbReference type="InterPro" id="IPR002645">
    <property type="entry name" value="STAS_dom"/>
</dbReference>
<organism evidence="4 5">
    <name type="scientific">Streptomyces rameus</name>
    <dbReference type="NCBI Taxonomy" id="68261"/>
    <lineage>
        <taxon>Bacteria</taxon>
        <taxon>Bacillati</taxon>
        <taxon>Actinomycetota</taxon>
        <taxon>Actinomycetes</taxon>
        <taxon>Kitasatosporales</taxon>
        <taxon>Streptomycetaceae</taxon>
        <taxon>Streptomyces</taxon>
    </lineage>
</organism>
<evidence type="ECO:0000313" key="5">
    <source>
        <dbReference type="Proteomes" id="UP001500893"/>
    </source>
</evidence>
<gene>
    <name evidence="4" type="ORF">GCM10010521_02080</name>
</gene>
<dbReference type="PROSITE" id="PS50801">
    <property type="entry name" value="STAS"/>
    <property type="match status" value="1"/>
</dbReference>
<protein>
    <recommendedName>
        <fullName evidence="2">Anti-sigma factor antagonist</fullName>
    </recommendedName>
</protein>
<comment type="similarity">
    <text evidence="1 2">Belongs to the anti-sigma-factor antagonist family.</text>
</comment>
<dbReference type="RefSeq" id="WP_345046440.1">
    <property type="nucleotide sequence ID" value="NZ_BAAAVM010000001.1"/>
</dbReference>
<reference evidence="5" key="1">
    <citation type="journal article" date="2019" name="Int. J. Syst. Evol. Microbiol.">
        <title>The Global Catalogue of Microorganisms (GCM) 10K type strain sequencing project: providing services to taxonomists for standard genome sequencing and annotation.</title>
        <authorList>
            <consortium name="The Broad Institute Genomics Platform"/>
            <consortium name="The Broad Institute Genome Sequencing Center for Infectious Disease"/>
            <person name="Wu L."/>
            <person name="Ma J."/>
        </authorList>
    </citation>
    <scope>NUCLEOTIDE SEQUENCE [LARGE SCALE GENOMIC DNA]</scope>
    <source>
        <strain evidence="5">JCM 11574</strain>
    </source>
</reference>
<evidence type="ECO:0000256" key="2">
    <source>
        <dbReference type="RuleBase" id="RU003749"/>
    </source>
</evidence>
<dbReference type="Pfam" id="PF13466">
    <property type="entry name" value="STAS_2"/>
    <property type="match status" value="1"/>
</dbReference>
<dbReference type="Proteomes" id="UP001500893">
    <property type="component" value="Unassembled WGS sequence"/>
</dbReference>